<comment type="caution">
    <text evidence="2">The sequence shown here is derived from an EMBL/GenBank/DDBJ whole genome shotgun (WGS) entry which is preliminary data.</text>
</comment>
<dbReference type="EMBL" id="BJXW01000004">
    <property type="protein sequence ID" value="GEN29992.1"/>
    <property type="molecule type" value="Genomic_DNA"/>
</dbReference>
<proteinExistence type="predicted"/>
<dbReference type="Proteomes" id="UP000321491">
    <property type="component" value="Unassembled WGS sequence"/>
</dbReference>
<dbReference type="AlphaFoldDB" id="A0A511UXZ1"/>
<feature type="transmembrane region" description="Helical" evidence="1">
    <location>
        <begin position="6"/>
        <end position="24"/>
    </location>
</feature>
<reference evidence="2 3" key="1">
    <citation type="submission" date="2019-07" db="EMBL/GenBank/DDBJ databases">
        <title>Whole genome shotgun sequence of Cerasibacillus quisquiliarum NBRC 102429.</title>
        <authorList>
            <person name="Hosoyama A."/>
            <person name="Uohara A."/>
            <person name="Ohji S."/>
            <person name="Ichikawa N."/>
        </authorList>
    </citation>
    <scope>NUCLEOTIDE SEQUENCE [LARGE SCALE GENOMIC DNA]</scope>
    <source>
        <strain evidence="2 3">NBRC 102429</strain>
    </source>
</reference>
<dbReference type="RefSeq" id="WP_146934714.1">
    <property type="nucleotide sequence ID" value="NZ_BJXW01000004.1"/>
</dbReference>
<gene>
    <name evidence="2" type="ORF">CQU01_02300</name>
</gene>
<feature type="transmembrane region" description="Helical" evidence="1">
    <location>
        <begin position="36"/>
        <end position="55"/>
    </location>
</feature>
<dbReference type="OrthoDB" id="2706433at2"/>
<keyword evidence="1" id="KW-1133">Transmembrane helix</keyword>
<evidence type="ECO:0000313" key="2">
    <source>
        <dbReference type="EMBL" id="GEN29992.1"/>
    </source>
</evidence>
<sequence length="95" mass="9753">MVQSVLLIGAVMTIVLVLLGIGLLKASSRAKYLPYYPGMVIFATGVILATIPTIVGKVTILGAGLGGWGIAFMFSSSIGFILTSIVDAYTSAEAA</sequence>
<keyword evidence="1" id="KW-0472">Membrane</keyword>
<evidence type="ECO:0000313" key="3">
    <source>
        <dbReference type="Proteomes" id="UP000321491"/>
    </source>
</evidence>
<feature type="transmembrane region" description="Helical" evidence="1">
    <location>
        <begin position="67"/>
        <end position="89"/>
    </location>
</feature>
<evidence type="ECO:0000256" key="1">
    <source>
        <dbReference type="SAM" id="Phobius"/>
    </source>
</evidence>
<protein>
    <submittedName>
        <fullName evidence="2">Uncharacterized protein</fullName>
    </submittedName>
</protein>
<accession>A0A511UXZ1</accession>
<name>A0A511UXZ1_9BACI</name>
<keyword evidence="1" id="KW-0812">Transmembrane</keyword>
<keyword evidence="3" id="KW-1185">Reference proteome</keyword>
<organism evidence="2 3">
    <name type="scientific">Cerasibacillus quisquiliarum</name>
    <dbReference type="NCBI Taxonomy" id="227865"/>
    <lineage>
        <taxon>Bacteria</taxon>
        <taxon>Bacillati</taxon>
        <taxon>Bacillota</taxon>
        <taxon>Bacilli</taxon>
        <taxon>Bacillales</taxon>
        <taxon>Bacillaceae</taxon>
        <taxon>Cerasibacillus</taxon>
    </lineage>
</organism>